<dbReference type="GO" id="GO:0009055">
    <property type="term" value="F:electron transfer activity"/>
    <property type="evidence" value="ECO:0007669"/>
    <property type="project" value="InterPro"/>
</dbReference>
<dbReference type="PIRSF" id="PIRSF028099">
    <property type="entry name" value="DUF1111"/>
    <property type="match status" value="1"/>
</dbReference>
<evidence type="ECO:0000256" key="4">
    <source>
        <dbReference type="PROSITE-ProRule" id="PRU00433"/>
    </source>
</evidence>
<dbReference type="PANTHER" id="PTHR30600">
    <property type="entry name" value="CYTOCHROME C PEROXIDASE-RELATED"/>
    <property type="match status" value="1"/>
</dbReference>
<protein>
    <recommendedName>
        <fullName evidence="7">Cytochrome c domain-containing protein</fullName>
    </recommendedName>
</protein>
<keyword evidence="3 4" id="KW-0408">Iron</keyword>
<name>A0AA37T1F6_9ALTE</name>
<feature type="chain" id="PRO_5041267714" description="Cytochrome c domain-containing protein" evidence="6">
    <location>
        <begin position="27"/>
        <end position="567"/>
    </location>
</feature>
<evidence type="ECO:0000313" key="9">
    <source>
        <dbReference type="Proteomes" id="UP001156601"/>
    </source>
</evidence>
<proteinExistence type="predicted"/>
<dbReference type="Proteomes" id="UP001156601">
    <property type="component" value="Unassembled WGS sequence"/>
</dbReference>
<evidence type="ECO:0000313" key="8">
    <source>
        <dbReference type="EMBL" id="GLR69925.1"/>
    </source>
</evidence>
<dbReference type="RefSeq" id="WP_284216232.1">
    <property type="nucleotide sequence ID" value="NZ_BSOT01000005.1"/>
</dbReference>
<reference evidence="8" key="2">
    <citation type="submission" date="2023-01" db="EMBL/GenBank/DDBJ databases">
        <title>Draft genome sequence of Agaribacter marinus strain NBRC 110023.</title>
        <authorList>
            <person name="Sun Q."/>
            <person name="Mori K."/>
        </authorList>
    </citation>
    <scope>NUCLEOTIDE SEQUENCE</scope>
    <source>
        <strain evidence="8">NBRC 110023</strain>
    </source>
</reference>
<evidence type="ECO:0000256" key="1">
    <source>
        <dbReference type="ARBA" id="ARBA00022617"/>
    </source>
</evidence>
<gene>
    <name evidence="8" type="ORF">GCM10007852_08330</name>
</gene>
<dbReference type="GO" id="GO:0020037">
    <property type="term" value="F:heme binding"/>
    <property type="evidence" value="ECO:0007669"/>
    <property type="project" value="InterPro"/>
</dbReference>
<dbReference type="Gene3D" id="1.10.760.10">
    <property type="entry name" value="Cytochrome c-like domain"/>
    <property type="match status" value="1"/>
</dbReference>
<dbReference type="InterPro" id="IPR010538">
    <property type="entry name" value="DHOR"/>
</dbReference>
<dbReference type="EMBL" id="BSOT01000005">
    <property type="protein sequence ID" value="GLR69925.1"/>
    <property type="molecule type" value="Genomic_DNA"/>
</dbReference>
<dbReference type="SUPFAM" id="SSF46626">
    <property type="entry name" value="Cytochrome c"/>
    <property type="match status" value="1"/>
</dbReference>
<evidence type="ECO:0000256" key="6">
    <source>
        <dbReference type="SAM" id="SignalP"/>
    </source>
</evidence>
<reference evidence="8" key="1">
    <citation type="journal article" date="2014" name="Int. J. Syst. Evol. Microbiol.">
        <title>Complete genome sequence of Corynebacterium casei LMG S-19264T (=DSM 44701T), isolated from a smear-ripened cheese.</title>
        <authorList>
            <consortium name="US DOE Joint Genome Institute (JGI-PGF)"/>
            <person name="Walter F."/>
            <person name="Albersmeier A."/>
            <person name="Kalinowski J."/>
            <person name="Ruckert C."/>
        </authorList>
    </citation>
    <scope>NUCLEOTIDE SEQUENCE</scope>
    <source>
        <strain evidence="8">NBRC 110023</strain>
    </source>
</reference>
<dbReference type="InterPro" id="IPR051395">
    <property type="entry name" value="Cytochrome_c_Peroxidase/MauG"/>
</dbReference>
<dbReference type="PROSITE" id="PS51007">
    <property type="entry name" value="CYTC"/>
    <property type="match status" value="1"/>
</dbReference>
<keyword evidence="6" id="KW-0732">Signal</keyword>
<dbReference type="Pfam" id="PF06537">
    <property type="entry name" value="DHOR"/>
    <property type="match status" value="2"/>
</dbReference>
<feature type="domain" description="Cytochrome c" evidence="7">
    <location>
        <begin position="391"/>
        <end position="567"/>
    </location>
</feature>
<sequence>MNKTSMNSVFKLLCTFTAGVFISACGGSGGAESPPLPPPSTPVQPEQPLVPNPEPATDHAGLVPINPLVPDENEHLSGGAITVFIKNEDAFSGRPTPVKQDFRFDGNFTSGDHIFRTPNQNFGPLLNTSTCQGCHLNDGRGVLPKSENDPFTSMLVKISDAFGQADPTYGTQIQTFSASSFNTSDFSAGWPRHDGSINGTINLGEAFVFIRYEDLNLQYSDGTPVTLRKPIYYIRDLSFGAFVDDIQFSPRISPQVFGAGLLEAIPSEHIEALADQSDSNGDGISGKVSRVTNVITDADAIGRFTYKAQTPSVLQQAAAAFNGDMGITTTLFPNENCTQNQLTCLNDAALERNPDTPDVSDRELAMVEFYNRVLAVPARRGYNENSNAWDEDILRGRTRFFELGCASCHTPRHKTGIAKGSELGEITLTGLEANPSDIAFLSEQTIYPYTDLLLHDMGGQCEIRQETDQGLSCESGADCLYVQRCEGLADGVIQGNAIGSEWKTPPLWGLGLVQTVNPNATFLHDGRARTIEEAILWHAGESSDAQAAFLALDKEARADLLSFLKSL</sequence>
<keyword evidence="9" id="KW-1185">Reference proteome</keyword>
<evidence type="ECO:0000256" key="5">
    <source>
        <dbReference type="SAM" id="MobiDB-lite"/>
    </source>
</evidence>
<dbReference type="InterPro" id="IPR036909">
    <property type="entry name" value="Cyt_c-like_dom_sf"/>
</dbReference>
<evidence type="ECO:0000256" key="2">
    <source>
        <dbReference type="ARBA" id="ARBA00022723"/>
    </source>
</evidence>
<keyword evidence="1 4" id="KW-0349">Heme</keyword>
<organism evidence="8 9">
    <name type="scientific">Agaribacter marinus</name>
    <dbReference type="NCBI Taxonomy" id="1431249"/>
    <lineage>
        <taxon>Bacteria</taxon>
        <taxon>Pseudomonadati</taxon>
        <taxon>Pseudomonadota</taxon>
        <taxon>Gammaproteobacteria</taxon>
        <taxon>Alteromonadales</taxon>
        <taxon>Alteromonadaceae</taxon>
        <taxon>Agaribacter</taxon>
    </lineage>
</organism>
<feature type="region of interest" description="Disordered" evidence="5">
    <location>
        <begin position="28"/>
        <end position="61"/>
    </location>
</feature>
<evidence type="ECO:0000256" key="3">
    <source>
        <dbReference type="ARBA" id="ARBA00023004"/>
    </source>
</evidence>
<dbReference type="InterPro" id="IPR009056">
    <property type="entry name" value="Cyt_c-like_dom"/>
</dbReference>
<keyword evidence="2 4" id="KW-0479">Metal-binding</keyword>
<feature type="signal peptide" evidence="6">
    <location>
        <begin position="1"/>
        <end position="26"/>
    </location>
</feature>
<dbReference type="PANTHER" id="PTHR30600:SF4">
    <property type="entry name" value="CYTOCHROME C DOMAIN-CONTAINING PROTEIN"/>
    <property type="match status" value="1"/>
</dbReference>
<dbReference type="AlphaFoldDB" id="A0AA37T1F6"/>
<comment type="caution">
    <text evidence="8">The sequence shown here is derived from an EMBL/GenBank/DDBJ whole genome shotgun (WGS) entry which is preliminary data.</text>
</comment>
<dbReference type="GO" id="GO:0046872">
    <property type="term" value="F:metal ion binding"/>
    <property type="evidence" value="ECO:0007669"/>
    <property type="project" value="UniProtKB-KW"/>
</dbReference>
<dbReference type="GO" id="GO:0004130">
    <property type="term" value="F:cytochrome-c peroxidase activity"/>
    <property type="evidence" value="ECO:0007669"/>
    <property type="project" value="TreeGrafter"/>
</dbReference>
<evidence type="ECO:0000259" key="7">
    <source>
        <dbReference type="PROSITE" id="PS51007"/>
    </source>
</evidence>
<accession>A0AA37T1F6</accession>
<dbReference type="PROSITE" id="PS51257">
    <property type="entry name" value="PROKAR_LIPOPROTEIN"/>
    <property type="match status" value="1"/>
</dbReference>